<evidence type="ECO:0000313" key="4">
    <source>
        <dbReference type="Proteomes" id="UP001634394"/>
    </source>
</evidence>
<name>A0ABD3TI85_SINWO</name>
<feature type="signal peptide" evidence="1">
    <location>
        <begin position="1"/>
        <end position="22"/>
    </location>
</feature>
<sequence length="241" mass="27190">MMFAYVPSLAVFFLFLEASATAQRQAKIDIAPLESHSKEHILADPVSGIVAKLSRLEAALEIMNGHLDILLSGQKEFATIINDGFQMLNETLAEMKECLNCPQLKCPDGYHIYEKKHEKFCYRFESNQCKSWSDARRTCQSEGGDLMILDECTYQFFRDLAKPNEGTCSHFWIGGYTNTPGSNYVTVKGDPIASTFPFWTGGQPDGLGGESCLEMRSYFNNYLMNDFHCHVPQGFICQIFP</sequence>
<dbReference type="Gene3D" id="3.10.100.10">
    <property type="entry name" value="Mannose-Binding Protein A, subunit A"/>
    <property type="match status" value="1"/>
</dbReference>
<feature type="domain" description="C-type lectin" evidence="2">
    <location>
        <begin position="117"/>
        <end position="238"/>
    </location>
</feature>
<evidence type="ECO:0000313" key="3">
    <source>
        <dbReference type="EMBL" id="KAL3836321.1"/>
    </source>
</evidence>
<dbReference type="SUPFAM" id="SSF56436">
    <property type="entry name" value="C-type lectin-like"/>
    <property type="match status" value="1"/>
</dbReference>
<keyword evidence="1" id="KW-0732">Signal</keyword>
<organism evidence="3 4">
    <name type="scientific">Sinanodonta woodiana</name>
    <name type="common">Chinese pond mussel</name>
    <name type="synonym">Anodonta woodiana</name>
    <dbReference type="NCBI Taxonomy" id="1069815"/>
    <lineage>
        <taxon>Eukaryota</taxon>
        <taxon>Metazoa</taxon>
        <taxon>Spiralia</taxon>
        <taxon>Lophotrochozoa</taxon>
        <taxon>Mollusca</taxon>
        <taxon>Bivalvia</taxon>
        <taxon>Autobranchia</taxon>
        <taxon>Heteroconchia</taxon>
        <taxon>Palaeoheterodonta</taxon>
        <taxon>Unionida</taxon>
        <taxon>Unionoidea</taxon>
        <taxon>Unionidae</taxon>
        <taxon>Unioninae</taxon>
        <taxon>Sinanodonta</taxon>
    </lineage>
</organism>
<comment type="caution">
    <text evidence="3">The sequence shown here is derived from an EMBL/GenBank/DDBJ whole genome shotgun (WGS) entry which is preliminary data.</text>
</comment>
<dbReference type="InterPro" id="IPR050111">
    <property type="entry name" value="C-type_lectin/snaclec_domain"/>
</dbReference>
<protein>
    <recommendedName>
        <fullName evidence="2">C-type lectin domain-containing protein</fullName>
    </recommendedName>
</protein>
<dbReference type="SMART" id="SM00034">
    <property type="entry name" value="CLECT"/>
    <property type="match status" value="1"/>
</dbReference>
<reference evidence="3 4" key="1">
    <citation type="submission" date="2024-11" db="EMBL/GenBank/DDBJ databases">
        <title>Chromosome-level genome assembly of the freshwater bivalve Anodonta woodiana.</title>
        <authorList>
            <person name="Chen X."/>
        </authorList>
    </citation>
    <scope>NUCLEOTIDE SEQUENCE [LARGE SCALE GENOMIC DNA]</scope>
    <source>
        <strain evidence="3">MN2024</strain>
        <tissue evidence="3">Gills</tissue>
    </source>
</reference>
<proteinExistence type="predicted"/>
<evidence type="ECO:0000256" key="1">
    <source>
        <dbReference type="SAM" id="SignalP"/>
    </source>
</evidence>
<dbReference type="InterPro" id="IPR001304">
    <property type="entry name" value="C-type_lectin-like"/>
</dbReference>
<dbReference type="PROSITE" id="PS50041">
    <property type="entry name" value="C_TYPE_LECTIN_2"/>
    <property type="match status" value="1"/>
</dbReference>
<accession>A0ABD3TI85</accession>
<dbReference type="PANTHER" id="PTHR22803">
    <property type="entry name" value="MANNOSE, PHOSPHOLIPASE, LECTIN RECEPTOR RELATED"/>
    <property type="match status" value="1"/>
</dbReference>
<dbReference type="InterPro" id="IPR016187">
    <property type="entry name" value="CTDL_fold"/>
</dbReference>
<dbReference type="CDD" id="cd00037">
    <property type="entry name" value="CLECT"/>
    <property type="match status" value="1"/>
</dbReference>
<dbReference type="EMBL" id="JBJQND010000018">
    <property type="protein sequence ID" value="KAL3836321.1"/>
    <property type="molecule type" value="Genomic_DNA"/>
</dbReference>
<dbReference type="AlphaFoldDB" id="A0ABD3TI85"/>
<gene>
    <name evidence="3" type="ORF">ACJMK2_021755</name>
</gene>
<keyword evidence="4" id="KW-1185">Reference proteome</keyword>
<dbReference type="InterPro" id="IPR016186">
    <property type="entry name" value="C-type_lectin-like/link_sf"/>
</dbReference>
<dbReference type="Pfam" id="PF00059">
    <property type="entry name" value="Lectin_C"/>
    <property type="match status" value="1"/>
</dbReference>
<feature type="chain" id="PRO_5044792923" description="C-type lectin domain-containing protein" evidence="1">
    <location>
        <begin position="23"/>
        <end position="241"/>
    </location>
</feature>
<evidence type="ECO:0000259" key="2">
    <source>
        <dbReference type="PROSITE" id="PS50041"/>
    </source>
</evidence>
<dbReference type="Proteomes" id="UP001634394">
    <property type="component" value="Unassembled WGS sequence"/>
</dbReference>